<dbReference type="Gene3D" id="1.20.1270.10">
    <property type="match status" value="1"/>
</dbReference>
<comment type="function">
    <text evidence="7">Acts as a chaperone.</text>
</comment>
<organism evidence="10 11">
    <name type="scientific">Candidatus Zambryskibacteria bacterium RIFCSPLOWO2_12_FULL_39_23</name>
    <dbReference type="NCBI Taxonomy" id="1802776"/>
    <lineage>
        <taxon>Bacteria</taxon>
        <taxon>Candidatus Zambryskiibacteriota</taxon>
    </lineage>
</organism>
<dbReference type="AlphaFoldDB" id="A0A1G2UQR9"/>
<dbReference type="InterPro" id="IPR029047">
    <property type="entry name" value="HSP70_peptide-bd_sf"/>
</dbReference>
<dbReference type="PROSITE" id="PS01036">
    <property type="entry name" value="HSP70_3"/>
    <property type="match status" value="1"/>
</dbReference>
<dbReference type="InterPro" id="IPR029048">
    <property type="entry name" value="HSP70_C_sf"/>
</dbReference>
<dbReference type="Gene3D" id="2.60.34.10">
    <property type="entry name" value="Substrate Binding Domain Of DNAk, Chain A, domain 1"/>
    <property type="match status" value="1"/>
</dbReference>
<feature type="compositionally biased region" description="Basic and acidic residues" evidence="9">
    <location>
        <begin position="618"/>
        <end position="633"/>
    </location>
</feature>
<name>A0A1G2UQR9_9BACT</name>
<dbReference type="NCBIfam" id="TIGR02350">
    <property type="entry name" value="prok_dnaK"/>
    <property type="match status" value="1"/>
</dbReference>
<dbReference type="PRINTS" id="PR00301">
    <property type="entry name" value="HEATSHOCK70"/>
</dbReference>
<dbReference type="Proteomes" id="UP000176558">
    <property type="component" value="Unassembled WGS sequence"/>
</dbReference>
<dbReference type="FunFam" id="3.30.30.30:FF:000005">
    <property type="entry name" value="Heat shock protein ssb1"/>
    <property type="match status" value="1"/>
</dbReference>
<keyword evidence="4 7" id="KW-0067">ATP-binding</keyword>
<accession>A0A1G2UQR9</accession>
<evidence type="ECO:0000256" key="1">
    <source>
        <dbReference type="ARBA" id="ARBA00007381"/>
    </source>
</evidence>
<dbReference type="Gene3D" id="3.90.640.10">
    <property type="entry name" value="Actin, Chain A, domain 4"/>
    <property type="match status" value="1"/>
</dbReference>
<feature type="compositionally biased region" description="Polar residues" evidence="9">
    <location>
        <begin position="607"/>
        <end position="617"/>
    </location>
</feature>
<keyword evidence="5 7" id="KW-0346">Stress response</keyword>
<dbReference type="InterPro" id="IPR012725">
    <property type="entry name" value="Chaperone_DnaK"/>
</dbReference>
<evidence type="ECO:0000256" key="7">
    <source>
        <dbReference type="HAMAP-Rule" id="MF_00332"/>
    </source>
</evidence>
<evidence type="ECO:0000256" key="8">
    <source>
        <dbReference type="RuleBase" id="RU003322"/>
    </source>
</evidence>
<dbReference type="InterPro" id="IPR043129">
    <property type="entry name" value="ATPase_NBD"/>
</dbReference>
<comment type="similarity">
    <text evidence="1 7 8">Belongs to the heat shock protein 70 family.</text>
</comment>
<dbReference type="InterPro" id="IPR018181">
    <property type="entry name" value="Heat_shock_70_CS"/>
</dbReference>
<protein>
    <recommendedName>
        <fullName evidence="7">Chaperone protein DnaK</fullName>
    </recommendedName>
    <alternativeName>
        <fullName evidence="7">HSP70</fullName>
    </alternativeName>
    <alternativeName>
        <fullName evidence="7">Heat shock 70 kDa protein</fullName>
    </alternativeName>
    <alternativeName>
        <fullName evidence="7">Heat shock protein 70</fullName>
    </alternativeName>
</protein>
<dbReference type="EMBL" id="MHWT01000028">
    <property type="protein sequence ID" value="OHB11727.1"/>
    <property type="molecule type" value="Genomic_DNA"/>
</dbReference>
<evidence type="ECO:0000256" key="5">
    <source>
        <dbReference type="ARBA" id="ARBA00023016"/>
    </source>
</evidence>
<dbReference type="PROSITE" id="PS00297">
    <property type="entry name" value="HSP70_1"/>
    <property type="match status" value="1"/>
</dbReference>
<dbReference type="SUPFAM" id="SSF53067">
    <property type="entry name" value="Actin-like ATPase domain"/>
    <property type="match status" value="2"/>
</dbReference>
<evidence type="ECO:0000313" key="11">
    <source>
        <dbReference type="Proteomes" id="UP000176558"/>
    </source>
</evidence>
<dbReference type="InterPro" id="IPR013126">
    <property type="entry name" value="Hsp_70_fam"/>
</dbReference>
<evidence type="ECO:0000256" key="4">
    <source>
        <dbReference type="ARBA" id="ARBA00022840"/>
    </source>
</evidence>
<dbReference type="PANTHER" id="PTHR19375">
    <property type="entry name" value="HEAT SHOCK PROTEIN 70KDA"/>
    <property type="match status" value="1"/>
</dbReference>
<reference evidence="10 11" key="1">
    <citation type="journal article" date="2016" name="Nat. Commun.">
        <title>Thousands of microbial genomes shed light on interconnected biogeochemical processes in an aquifer system.</title>
        <authorList>
            <person name="Anantharaman K."/>
            <person name="Brown C.T."/>
            <person name="Hug L.A."/>
            <person name="Sharon I."/>
            <person name="Castelle C.J."/>
            <person name="Probst A.J."/>
            <person name="Thomas B.C."/>
            <person name="Singh A."/>
            <person name="Wilkins M.J."/>
            <person name="Karaoz U."/>
            <person name="Brodie E.L."/>
            <person name="Williams K.H."/>
            <person name="Hubbard S.S."/>
            <person name="Banfield J.F."/>
        </authorList>
    </citation>
    <scope>NUCLEOTIDE SEQUENCE [LARGE SCALE GENOMIC DNA]</scope>
</reference>
<comment type="caution">
    <text evidence="10">The sequence shown here is derived from an EMBL/GenBank/DDBJ whole genome shotgun (WGS) entry which is preliminary data.</text>
</comment>
<dbReference type="FunFam" id="3.90.640.10:FF:000003">
    <property type="entry name" value="Molecular chaperone DnaK"/>
    <property type="match status" value="1"/>
</dbReference>
<sequence length="633" mass="68051">MSKIIGIDLGTTNSAVAIMETGSPKILENAEGARTTPSIVAISKTGERLVGLLAKRQAVTNPKNTIFGIKRFIGHSFGDEAVQKDKAIVPFEVLKSATNGVKVKMSDKEYSPEEISAMILSKLKTDVEAKIGQKVTQAIITVPAYFNDSQRQATKDAGAIAGLEVLRIINEPTAAALAYGFDKGKKEEKIVVFDFGGGTFDVSVLEVGDSVIEVKSTDGDSHLGGKDIDQKIINFLANQFKKESGIDLRGDTLALQRLDEAAEKAKIELSTAMESEVNIPFITSDASGPKHLLIKLSRAKLEELCTEFIDRAMSITKRAMEASGFKTSDIHEVILVGGQTRMPKMVEKVKAYFGKDPNKSINPDEVVALGAAIQGGILAGDVKDVLLLDVIPLSLGIETMGGVATKLVERNTTIPASRSQVFSTAADNQTSVEIHVVQGERAMAGDNKTLGRFILDGIPPAPRGMPQIEVMFDVDANGILSVKAKDKATSKEQSIRIEARSSLTKEEIEKMQKDAEAHASEDAKKREVVEAKNIGEQLIYTAEKSLADAGDKVPAELRKSIEDKITDLKSANANTTPDLESIKKATVALSNGLSKVGEIINKAAQEANKSAEAQTTTTDEKVRDADFEEKKPD</sequence>
<comment type="induction">
    <text evidence="7">By stress conditions e.g. heat shock.</text>
</comment>
<dbReference type="Gene3D" id="3.30.420.40">
    <property type="match status" value="2"/>
</dbReference>
<evidence type="ECO:0000256" key="6">
    <source>
        <dbReference type="ARBA" id="ARBA00023186"/>
    </source>
</evidence>
<dbReference type="SUPFAM" id="SSF100920">
    <property type="entry name" value="Heat shock protein 70kD (HSP70), peptide-binding domain"/>
    <property type="match status" value="1"/>
</dbReference>
<dbReference type="FunFam" id="3.30.420.40:FF:000004">
    <property type="entry name" value="Molecular chaperone DnaK"/>
    <property type="match status" value="1"/>
</dbReference>
<proteinExistence type="evidence at transcript level"/>
<dbReference type="PROSITE" id="PS00329">
    <property type="entry name" value="HSP70_2"/>
    <property type="match status" value="1"/>
</dbReference>
<dbReference type="CDD" id="cd10234">
    <property type="entry name" value="ASKHA_NBD_HSP70_DnaK-like"/>
    <property type="match status" value="1"/>
</dbReference>
<dbReference type="NCBIfam" id="NF001413">
    <property type="entry name" value="PRK00290.1"/>
    <property type="match status" value="1"/>
</dbReference>
<feature type="region of interest" description="Disordered" evidence="9">
    <location>
        <begin position="605"/>
        <end position="633"/>
    </location>
</feature>
<evidence type="ECO:0000256" key="9">
    <source>
        <dbReference type="SAM" id="MobiDB-lite"/>
    </source>
</evidence>
<dbReference type="GO" id="GO:0005524">
    <property type="term" value="F:ATP binding"/>
    <property type="evidence" value="ECO:0007669"/>
    <property type="project" value="UniProtKB-UniRule"/>
</dbReference>
<dbReference type="FunFam" id="1.20.1270.10:FF:000001">
    <property type="entry name" value="Molecular chaperone DnaK"/>
    <property type="match status" value="1"/>
</dbReference>
<evidence type="ECO:0000256" key="3">
    <source>
        <dbReference type="ARBA" id="ARBA00022741"/>
    </source>
</evidence>
<keyword evidence="2 7" id="KW-0597">Phosphoprotein</keyword>
<dbReference type="GO" id="GO:0140662">
    <property type="term" value="F:ATP-dependent protein folding chaperone"/>
    <property type="evidence" value="ECO:0007669"/>
    <property type="project" value="InterPro"/>
</dbReference>
<keyword evidence="3 7" id="KW-0547">Nucleotide-binding</keyword>
<keyword evidence="6 7" id="KW-0143">Chaperone</keyword>
<dbReference type="GO" id="GO:0051082">
    <property type="term" value="F:unfolded protein binding"/>
    <property type="evidence" value="ECO:0007669"/>
    <property type="project" value="InterPro"/>
</dbReference>
<evidence type="ECO:0000256" key="2">
    <source>
        <dbReference type="ARBA" id="ARBA00022553"/>
    </source>
</evidence>
<dbReference type="FunFam" id="2.60.34.10:FF:000014">
    <property type="entry name" value="Chaperone protein DnaK HSP70"/>
    <property type="match status" value="1"/>
</dbReference>
<dbReference type="HAMAP" id="MF_00332">
    <property type="entry name" value="DnaK"/>
    <property type="match status" value="1"/>
</dbReference>
<evidence type="ECO:0000313" key="10">
    <source>
        <dbReference type="EMBL" id="OHB11727.1"/>
    </source>
</evidence>
<feature type="modified residue" description="Phosphothreonine; by autocatalysis" evidence="7">
    <location>
        <position position="199"/>
    </location>
</feature>
<gene>
    <name evidence="7" type="primary">dnaK</name>
    <name evidence="10" type="ORF">A3G99_03130</name>
</gene>
<dbReference type="Pfam" id="PF00012">
    <property type="entry name" value="HSP70"/>
    <property type="match status" value="1"/>
</dbReference>